<dbReference type="Pfam" id="PF00246">
    <property type="entry name" value="Peptidase_M14"/>
    <property type="match status" value="1"/>
</dbReference>
<dbReference type="SUPFAM" id="SSF53187">
    <property type="entry name" value="Zn-dependent exopeptidases"/>
    <property type="match status" value="1"/>
</dbReference>
<organism evidence="4 5">
    <name type="scientific">Candidatus Geothrix odensensis</name>
    <dbReference type="NCBI Taxonomy" id="2954440"/>
    <lineage>
        <taxon>Bacteria</taxon>
        <taxon>Pseudomonadati</taxon>
        <taxon>Acidobacteriota</taxon>
        <taxon>Holophagae</taxon>
        <taxon>Holophagales</taxon>
        <taxon>Holophagaceae</taxon>
        <taxon>Geothrix</taxon>
    </lineage>
</organism>
<feature type="domain" description="Peptidase M14" evidence="3">
    <location>
        <begin position="31"/>
        <end position="261"/>
    </location>
</feature>
<name>A0A936K620_9BACT</name>
<comment type="cofactor">
    <cofactor evidence="1">
        <name>Zn(2+)</name>
        <dbReference type="ChEBI" id="CHEBI:29105"/>
    </cofactor>
</comment>
<dbReference type="SMART" id="SM00631">
    <property type="entry name" value="Zn_pept"/>
    <property type="match status" value="1"/>
</dbReference>
<dbReference type="Proteomes" id="UP000709959">
    <property type="component" value="Unassembled WGS sequence"/>
</dbReference>
<accession>A0A936K620</accession>
<evidence type="ECO:0000259" key="3">
    <source>
        <dbReference type="SMART" id="SM00631"/>
    </source>
</evidence>
<dbReference type="Gene3D" id="3.40.630.10">
    <property type="entry name" value="Zn peptidases"/>
    <property type="match status" value="1"/>
</dbReference>
<dbReference type="EMBL" id="JADKCH010000015">
    <property type="protein sequence ID" value="MBK8573243.1"/>
    <property type="molecule type" value="Genomic_DNA"/>
</dbReference>
<dbReference type="GO" id="GO:0006508">
    <property type="term" value="P:proteolysis"/>
    <property type="evidence" value="ECO:0007669"/>
    <property type="project" value="InterPro"/>
</dbReference>
<dbReference type="AlphaFoldDB" id="A0A936K620"/>
<dbReference type="GO" id="GO:0005615">
    <property type="term" value="C:extracellular space"/>
    <property type="evidence" value="ECO:0007669"/>
    <property type="project" value="TreeGrafter"/>
</dbReference>
<protein>
    <recommendedName>
        <fullName evidence="3">Peptidase M14 domain-containing protein</fullName>
    </recommendedName>
</protein>
<proteinExistence type="inferred from homology"/>
<evidence type="ECO:0000313" key="4">
    <source>
        <dbReference type="EMBL" id="MBK8573243.1"/>
    </source>
</evidence>
<evidence type="ECO:0000313" key="5">
    <source>
        <dbReference type="Proteomes" id="UP000709959"/>
    </source>
</evidence>
<dbReference type="GO" id="GO:0004181">
    <property type="term" value="F:metallocarboxypeptidase activity"/>
    <property type="evidence" value="ECO:0007669"/>
    <property type="project" value="InterPro"/>
</dbReference>
<dbReference type="PANTHER" id="PTHR11705">
    <property type="entry name" value="PROTEASE FAMILY M14 CARBOXYPEPTIDASE A,B"/>
    <property type="match status" value="1"/>
</dbReference>
<dbReference type="InterPro" id="IPR000834">
    <property type="entry name" value="Peptidase_M14"/>
</dbReference>
<dbReference type="GO" id="GO:0008270">
    <property type="term" value="F:zinc ion binding"/>
    <property type="evidence" value="ECO:0007669"/>
    <property type="project" value="InterPro"/>
</dbReference>
<comment type="caution">
    <text evidence="4">The sequence shown here is derived from an EMBL/GenBank/DDBJ whole genome shotgun (WGS) entry which is preliminary data.</text>
</comment>
<reference evidence="4 5" key="1">
    <citation type="submission" date="2020-10" db="EMBL/GenBank/DDBJ databases">
        <title>Connecting structure to function with the recovery of over 1000 high-quality activated sludge metagenome-assembled genomes encoding full-length rRNA genes using long-read sequencing.</title>
        <authorList>
            <person name="Singleton C.M."/>
            <person name="Petriglieri F."/>
            <person name="Kristensen J.M."/>
            <person name="Kirkegaard R.H."/>
            <person name="Michaelsen T.Y."/>
            <person name="Andersen M.H."/>
            <person name="Karst S.M."/>
            <person name="Dueholm M.S."/>
            <person name="Nielsen P.H."/>
            <person name="Albertsen M."/>
        </authorList>
    </citation>
    <scope>NUCLEOTIDE SEQUENCE [LARGE SCALE GENOMIC DNA]</scope>
    <source>
        <strain evidence="4">OdNE_18-Q3-R46-58_MAXAC.008</strain>
    </source>
</reference>
<evidence type="ECO:0000256" key="1">
    <source>
        <dbReference type="ARBA" id="ARBA00001947"/>
    </source>
</evidence>
<gene>
    <name evidence="4" type="ORF">IPN91_11495</name>
</gene>
<dbReference type="PANTHER" id="PTHR11705:SF145">
    <property type="entry name" value="PEPTIDASE M14 CARBOXYPEPTIDASE A DOMAIN-CONTAINING PROTEIN"/>
    <property type="match status" value="1"/>
</dbReference>
<evidence type="ECO:0000256" key="2">
    <source>
        <dbReference type="ARBA" id="ARBA00005988"/>
    </source>
</evidence>
<sequence>MRHLLLALAATGLLAGWPQTTPERTDLRRTSTVAEVRAFMEALRKQAPGLEPYQPKGAPRATETGKPLLGWRLKGAGKDPLRVYVNANIHAGEVEGKEAIQQVIRELLQGKHPALRRNLDLVVMPAYNADGTDALDPAIRPWQPNPTESGVGRRENALGLDLNRDFMRASAPNTRWLLAMLNDFDPAVVLDLHTTNGSTHGFHLTHGPACTMGADEGLLDFNRKMLVEVREQLKAEGMPTYDYGNFVPYRPTADKPPTAWETYDAHPRLLTNYPALRNRLAVLSESYVYRSWSDRISDTRRFVLACLGWMAGHRDEIRGQVRQAQSRWTEGWRQGPVTLPLSAKLKQVEKYTFDWVEPIRDDKGRLTGEKGRTRLELPSFVGFEGRDFVTVPAGYLVDAAFAPTVLPLLQAHGLKVQPGSARPKNLPVLHFQEVGRKVSPSAYQGVFTLELQGAWKHEPTLKKLQLTWDPADLDRALYIPLDQPLGRLAFYLLDPRSTDSLVFWGAFHSALIRGDGMWGEPPRFPILAVGRGDVAVVSATSMPAPKAQE</sequence>
<comment type="similarity">
    <text evidence="2">Belongs to the peptidase M14 family.</text>
</comment>